<evidence type="ECO:0000313" key="8">
    <source>
        <dbReference type="EMBL" id="PTA66364.1"/>
    </source>
</evidence>
<evidence type="ECO:0000256" key="1">
    <source>
        <dbReference type="ARBA" id="ARBA00022741"/>
    </source>
</evidence>
<evidence type="ECO:0000256" key="5">
    <source>
        <dbReference type="SAM" id="Coils"/>
    </source>
</evidence>
<keyword evidence="4" id="KW-0067">ATP-binding</keyword>
<protein>
    <submittedName>
        <fullName evidence="8">DEAD/DEAH box helicase</fullName>
    </submittedName>
</protein>
<keyword evidence="2" id="KW-0378">Hydrolase</keyword>
<keyword evidence="3 8" id="KW-0347">Helicase</keyword>
<dbReference type="PROSITE" id="PS51192">
    <property type="entry name" value="HELICASE_ATP_BIND_1"/>
    <property type="match status" value="1"/>
</dbReference>
<dbReference type="InterPro" id="IPR049730">
    <property type="entry name" value="SNF2/RAD54-like_C"/>
</dbReference>
<proteinExistence type="predicted"/>
<feature type="domain" description="Helicase C-terminal" evidence="7">
    <location>
        <begin position="404"/>
        <end position="583"/>
    </location>
</feature>
<dbReference type="CDD" id="cd18793">
    <property type="entry name" value="SF2_C_SNF"/>
    <property type="match status" value="1"/>
</dbReference>
<evidence type="ECO:0000259" key="7">
    <source>
        <dbReference type="PROSITE" id="PS51194"/>
    </source>
</evidence>
<dbReference type="Pfam" id="PF00176">
    <property type="entry name" value="SNF2-rel_dom"/>
    <property type="match status" value="1"/>
</dbReference>
<evidence type="ECO:0000256" key="3">
    <source>
        <dbReference type="ARBA" id="ARBA00022806"/>
    </source>
</evidence>
<evidence type="ECO:0000256" key="4">
    <source>
        <dbReference type="ARBA" id="ARBA00022840"/>
    </source>
</evidence>
<dbReference type="SMART" id="SM00490">
    <property type="entry name" value="HELICc"/>
    <property type="match status" value="1"/>
</dbReference>
<keyword evidence="1" id="KW-0547">Nucleotide-binding</keyword>
<dbReference type="PROSITE" id="PS51194">
    <property type="entry name" value="HELICASE_CTER"/>
    <property type="match status" value="1"/>
</dbReference>
<keyword evidence="5" id="KW-0175">Coiled coil</keyword>
<dbReference type="InterPro" id="IPR057342">
    <property type="entry name" value="DEXDc_RapA"/>
</dbReference>
<evidence type="ECO:0000259" key="6">
    <source>
        <dbReference type="PROSITE" id="PS51192"/>
    </source>
</evidence>
<dbReference type="CDD" id="cd18011">
    <property type="entry name" value="DEXDc_RapA"/>
    <property type="match status" value="1"/>
</dbReference>
<dbReference type="GO" id="GO:0004386">
    <property type="term" value="F:helicase activity"/>
    <property type="evidence" value="ECO:0007669"/>
    <property type="project" value="UniProtKB-KW"/>
</dbReference>
<feature type="domain" description="Helicase ATP-binding" evidence="6">
    <location>
        <begin position="48"/>
        <end position="214"/>
    </location>
</feature>
<dbReference type="Gene3D" id="3.40.50.10810">
    <property type="entry name" value="Tandem AAA-ATPase domain"/>
    <property type="match status" value="1"/>
</dbReference>
<dbReference type="PANTHER" id="PTHR10799">
    <property type="entry name" value="SNF2/RAD54 HELICASE FAMILY"/>
    <property type="match status" value="1"/>
</dbReference>
<dbReference type="InterPro" id="IPR027417">
    <property type="entry name" value="P-loop_NTPase"/>
</dbReference>
<dbReference type="RefSeq" id="WP_107139562.1">
    <property type="nucleotide sequence ID" value="NZ_PYSV01000037.1"/>
</dbReference>
<feature type="coiled-coil region" evidence="5">
    <location>
        <begin position="865"/>
        <end position="940"/>
    </location>
</feature>
<comment type="caution">
    <text evidence="8">The sequence shown here is derived from an EMBL/GenBank/DDBJ whole genome shotgun (WGS) entry which is preliminary data.</text>
</comment>
<feature type="coiled-coil region" evidence="5">
    <location>
        <begin position="372"/>
        <end position="399"/>
    </location>
</feature>
<dbReference type="Proteomes" id="UP000240317">
    <property type="component" value="Unassembled WGS sequence"/>
</dbReference>
<dbReference type="Pfam" id="PF00271">
    <property type="entry name" value="Helicase_C"/>
    <property type="match status" value="1"/>
</dbReference>
<dbReference type="InterPro" id="IPR014001">
    <property type="entry name" value="Helicase_ATP-bd"/>
</dbReference>
<name>A0A2T3W3I7_9DEIO</name>
<dbReference type="InterPro" id="IPR000330">
    <property type="entry name" value="SNF2_N"/>
</dbReference>
<dbReference type="OrthoDB" id="9760715at2"/>
<gene>
    <name evidence="8" type="ORF">C8263_18305</name>
</gene>
<dbReference type="GO" id="GO:0005524">
    <property type="term" value="F:ATP binding"/>
    <property type="evidence" value="ECO:0007669"/>
    <property type="project" value="UniProtKB-KW"/>
</dbReference>
<keyword evidence="9" id="KW-1185">Reference proteome</keyword>
<dbReference type="GO" id="GO:0016787">
    <property type="term" value="F:hydrolase activity"/>
    <property type="evidence" value="ECO:0007669"/>
    <property type="project" value="UniProtKB-KW"/>
</dbReference>
<dbReference type="SUPFAM" id="SSF52540">
    <property type="entry name" value="P-loop containing nucleoside triphosphate hydrolases"/>
    <property type="match status" value="2"/>
</dbReference>
<dbReference type="SMART" id="SM00487">
    <property type="entry name" value="DEXDc"/>
    <property type="match status" value="1"/>
</dbReference>
<accession>A0A2T3W3I7</accession>
<evidence type="ECO:0000256" key="2">
    <source>
        <dbReference type="ARBA" id="ARBA00022801"/>
    </source>
</evidence>
<dbReference type="AlphaFoldDB" id="A0A2T3W3I7"/>
<organism evidence="8 9">
    <name type="scientific">Deinococcus arcticus</name>
    <dbReference type="NCBI Taxonomy" id="2136176"/>
    <lineage>
        <taxon>Bacteria</taxon>
        <taxon>Thermotogati</taxon>
        <taxon>Deinococcota</taxon>
        <taxon>Deinococci</taxon>
        <taxon>Deinococcales</taxon>
        <taxon>Deinococcaceae</taxon>
        <taxon>Deinococcus</taxon>
    </lineage>
</organism>
<dbReference type="Gene3D" id="3.40.50.300">
    <property type="entry name" value="P-loop containing nucleotide triphosphate hydrolases"/>
    <property type="match status" value="1"/>
</dbReference>
<evidence type="ECO:0000313" key="9">
    <source>
        <dbReference type="Proteomes" id="UP000240317"/>
    </source>
</evidence>
<dbReference type="InterPro" id="IPR001650">
    <property type="entry name" value="Helicase_C-like"/>
</dbReference>
<dbReference type="InterPro" id="IPR038718">
    <property type="entry name" value="SNF2-like_sf"/>
</dbReference>
<reference evidence="8 9" key="1">
    <citation type="submission" date="2018-03" db="EMBL/GenBank/DDBJ databases">
        <title>Draft genome of Deinococcus sp. OD32.</title>
        <authorList>
            <person name="Wang X.-P."/>
            <person name="Du Z.-J."/>
        </authorList>
    </citation>
    <scope>NUCLEOTIDE SEQUENCE [LARGE SCALE GENOMIC DNA]</scope>
    <source>
        <strain evidence="8 9">OD32</strain>
    </source>
</reference>
<dbReference type="EMBL" id="PYSV01000037">
    <property type="protein sequence ID" value="PTA66364.1"/>
    <property type="molecule type" value="Genomic_DNA"/>
</dbReference>
<sequence>MISFQHSKLFAYELNRRRGSDEDDQFAGALVDAQVDVNPHQVDAALFAVQNPISGGALLADEVGLGKTIEAGLVISQKWAEHRRRILIVVPANLRKQWQVELTEKFFLPVEIIESASFNAAVKGGTANPFMTDRILICSYQFAARRALEVQAVPWDLVVLDEAHRLRNVYKSGSKVAGTLKTALSGSPKLLLTATPLQNSLLELYGLVSLLDDKVFGDLQSFREQYSNLSNPATFQNLKNRLQPFCHRTLRKQVTQYVNYTRRHVLVEEFTPHYGEQRLYEQVSEFLQREHLAALPNSQRNLITLILRKLLASSSFAIAGALGTIHARVQQELRNLPASGTVDDDLSSDYDAYAETADEWEDTPEPLNAKAREQLGEEAAELERLYTAAQDIRQNAKGEALLSGLRRAFTEAERGGAPRKAIIFTESRRTQDYLLGLLEDHGYEGRIVLFNGTNTDERSRATYQQWLKRHQGTDRVSGSRTADMRSALVDEFRDHAEIMIATEAGAEGINLQFCALVVNYDLPWNPQRIEQRIGRCHRYGQKHDVVVLNFLNKGNEADQRVYELLSEKFKLFEGVFGSSDEVIGALSSGVDFEKRVADIYQKCRTPTDIKAAFDALQQSLNTEIAAAMTRTRAQLLENFDEEVHRVLKQRQEKSTEQLDQFSRWLMALTRAELGLDAQFSPDSDRTFTLLNDPAGLGLPLGTYTLPRRDPQLRDLPDQPSTHRYRLGHPLAQHLITQAQDRPLPTEHLTFQYDGTSEHIGALRHMRGQSGWLSAALYRVEALGQTEEHLLLSALTDDGEILETDIARKFFRLPATPSPTHLHPPTELATLLDTAQQQKREVINTRNLKTFEDAAQRIDAWSEDLKVGLERDIKNLDLEIKQARRTAAVAATLQAKLDAQKHVQELEKERTRKRRTLFDEQDRIDEKRQELINQLAKKLEEHEILTPLFTIQWSLI</sequence>